<organism evidence="3 4">
    <name type="scientific">Punica granatum</name>
    <name type="common">Pomegranate</name>
    <dbReference type="NCBI Taxonomy" id="22663"/>
    <lineage>
        <taxon>Eukaryota</taxon>
        <taxon>Viridiplantae</taxon>
        <taxon>Streptophyta</taxon>
        <taxon>Embryophyta</taxon>
        <taxon>Tracheophyta</taxon>
        <taxon>Spermatophyta</taxon>
        <taxon>Magnoliopsida</taxon>
        <taxon>eudicotyledons</taxon>
        <taxon>Gunneridae</taxon>
        <taxon>Pentapetalae</taxon>
        <taxon>rosids</taxon>
        <taxon>malvids</taxon>
        <taxon>Myrtales</taxon>
        <taxon>Lythraceae</taxon>
        <taxon>Punica</taxon>
    </lineage>
</organism>
<dbReference type="InterPro" id="IPR050804">
    <property type="entry name" value="MCC"/>
</dbReference>
<evidence type="ECO:0000313" key="4">
    <source>
        <dbReference type="Proteomes" id="UP000233551"/>
    </source>
</evidence>
<dbReference type="AlphaFoldDB" id="A0A2I0HZL7"/>
<sequence length="298" mass="33041">MEEEEQLPSGKYTWMIDSFSEKKNKPKFSSNAFTVGGCKWQITMYLRLEAHYLEISLEFADTAALPDGWCRDANFAFTLTDHDCKITLHVVVPSVELATQVSTLGTYFSSFSDHFTTAGTPYLEEGSSSDRQTIDLASDAPSLDDIEKAKHSVKECLSDLFKLNMRDRLSSALSILSHARAGLSTDQKRSIETFKANFDDFKCQEDACTLCFKVTDRTAPGFAGREGGRKHGSLLLNLGDFGELGCRKSLGRELRQNENGVLPKIEVAERARLKLNAPAKDVLSESLSQYQGCPALIP</sequence>
<dbReference type="PROSITE" id="PS50144">
    <property type="entry name" value="MATH"/>
    <property type="match status" value="1"/>
</dbReference>
<evidence type="ECO:0000259" key="2">
    <source>
        <dbReference type="PROSITE" id="PS50144"/>
    </source>
</evidence>
<proteinExistence type="predicted"/>
<dbReference type="PANTHER" id="PTHR46236">
    <property type="entry name" value="TRAF-LIKE SUPERFAMILY PROTEIN"/>
    <property type="match status" value="1"/>
</dbReference>
<gene>
    <name evidence="3" type="ORF">CRG98_042482</name>
</gene>
<keyword evidence="1" id="KW-0175">Coiled coil</keyword>
<comment type="caution">
    <text evidence="3">The sequence shown here is derived from an EMBL/GenBank/DDBJ whole genome shotgun (WGS) entry which is preliminary data.</text>
</comment>
<dbReference type="PANTHER" id="PTHR46236:SF35">
    <property type="entry name" value="MATH DOMAIN-CONTAINING PROTEIN"/>
    <property type="match status" value="1"/>
</dbReference>
<dbReference type="InterPro" id="IPR002083">
    <property type="entry name" value="MATH/TRAF_dom"/>
</dbReference>
<dbReference type="InterPro" id="IPR008974">
    <property type="entry name" value="TRAF-like"/>
</dbReference>
<dbReference type="Proteomes" id="UP000233551">
    <property type="component" value="Unassembled WGS sequence"/>
</dbReference>
<keyword evidence="4" id="KW-1185">Reference proteome</keyword>
<accession>A0A2I0HZL7</accession>
<evidence type="ECO:0000256" key="1">
    <source>
        <dbReference type="ARBA" id="ARBA00023054"/>
    </source>
</evidence>
<evidence type="ECO:0000313" key="3">
    <source>
        <dbReference type="EMBL" id="PKI37147.1"/>
    </source>
</evidence>
<dbReference type="EMBL" id="PGOL01004548">
    <property type="protein sequence ID" value="PKI37147.1"/>
    <property type="molecule type" value="Genomic_DNA"/>
</dbReference>
<feature type="domain" description="MATH" evidence="2">
    <location>
        <begin position="9"/>
        <end position="61"/>
    </location>
</feature>
<dbReference type="CDD" id="cd00121">
    <property type="entry name" value="MATH"/>
    <property type="match status" value="1"/>
</dbReference>
<protein>
    <recommendedName>
        <fullName evidence="2">MATH domain-containing protein</fullName>
    </recommendedName>
</protein>
<name>A0A2I0HZL7_PUNGR</name>
<dbReference type="STRING" id="22663.A0A2I0HZL7"/>
<dbReference type="Pfam" id="PF22486">
    <property type="entry name" value="MATH_2"/>
    <property type="match status" value="1"/>
</dbReference>
<reference evidence="3 4" key="1">
    <citation type="submission" date="2017-11" db="EMBL/GenBank/DDBJ databases">
        <title>De-novo sequencing of pomegranate (Punica granatum L.) genome.</title>
        <authorList>
            <person name="Akparov Z."/>
            <person name="Amiraslanov A."/>
            <person name="Hajiyeva S."/>
            <person name="Abbasov M."/>
            <person name="Kaur K."/>
            <person name="Hamwieh A."/>
            <person name="Solovyev V."/>
            <person name="Salamov A."/>
            <person name="Braich B."/>
            <person name="Kosarev P."/>
            <person name="Mahmoud A."/>
            <person name="Hajiyev E."/>
            <person name="Babayeva S."/>
            <person name="Izzatullayeva V."/>
            <person name="Mammadov A."/>
            <person name="Mammadov A."/>
            <person name="Sharifova S."/>
            <person name="Ojaghi J."/>
            <person name="Eynullazada K."/>
            <person name="Bayramov B."/>
            <person name="Abdulazimova A."/>
            <person name="Shahmuradov I."/>
        </authorList>
    </citation>
    <scope>NUCLEOTIDE SEQUENCE [LARGE SCALE GENOMIC DNA]</scope>
    <source>
        <strain evidence="4">cv. AG2017</strain>
        <tissue evidence="3">Leaf</tissue>
    </source>
</reference>
<dbReference type="SUPFAM" id="SSF49599">
    <property type="entry name" value="TRAF domain-like"/>
    <property type="match status" value="1"/>
</dbReference>
<dbReference type="Gene3D" id="2.60.210.10">
    <property type="entry name" value="Apoptosis, Tumor Necrosis Factor Receptor Associated Protein 2, Chain A"/>
    <property type="match status" value="1"/>
</dbReference>